<accession>A0ABY6DR45</accession>
<organism evidence="1 2">
    <name type="scientific">Chitiniphilus purpureus</name>
    <dbReference type="NCBI Taxonomy" id="2981137"/>
    <lineage>
        <taxon>Bacteria</taxon>
        <taxon>Pseudomonadati</taxon>
        <taxon>Pseudomonadota</taxon>
        <taxon>Betaproteobacteria</taxon>
        <taxon>Neisseriales</taxon>
        <taxon>Chitinibacteraceae</taxon>
        <taxon>Chitiniphilus</taxon>
    </lineage>
</organism>
<protein>
    <submittedName>
        <fullName evidence="1">Uncharacterized protein</fullName>
    </submittedName>
</protein>
<evidence type="ECO:0000313" key="1">
    <source>
        <dbReference type="EMBL" id="UXY16698.1"/>
    </source>
</evidence>
<proteinExistence type="predicted"/>
<reference evidence="1" key="1">
    <citation type="submission" date="2022-10" db="EMBL/GenBank/DDBJ databases">
        <title>Chitiniphilus purpureus sp. nov., a novel chitin-degrading bacterium isolated from crawfish pond sediment.</title>
        <authorList>
            <person name="Li K."/>
        </authorList>
    </citation>
    <scope>NUCLEOTIDE SEQUENCE</scope>
    <source>
        <strain evidence="1">CD1</strain>
    </source>
</reference>
<dbReference type="EMBL" id="CP106753">
    <property type="protein sequence ID" value="UXY16698.1"/>
    <property type="molecule type" value="Genomic_DNA"/>
</dbReference>
<keyword evidence="2" id="KW-1185">Reference proteome</keyword>
<dbReference type="Proteomes" id="UP001061302">
    <property type="component" value="Chromosome"/>
</dbReference>
<gene>
    <name evidence="1" type="ORF">N8I74_06665</name>
</gene>
<evidence type="ECO:0000313" key="2">
    <source>
        <dbReference type="Proteomes" id="UP001061302"/>
    </source>
</evidence>
<dbReference type="RefSeq" id="WP_263126083.1">
    <property type="nucleotide sequence ID" value="NZ_CP106753.1"/>
</dbReference>
<sequence>MSHPHAAARFERFLWTLLGMERTAADQGLIGLFATIAPPSLPVPAVLADMALDAEWRHACDSLTRAGISLYGYTIRETYARCGTPHRNLILWVTQDEVALVQQHLGNAFGDAQIERIRSFTFTPASEVSRNVARYFEACLHLGNGEVMPRARLVQL</sequence>
<name>A0ABY6DR45_9NEIS</name>